<accession>A0A2A6RPH8</accession>
<keyword evidence="1" id="KW-0472">Membrane</keyword>
<dbReference type="InterPro" id="IPR011528">
    <property type="entry name" value="NERD"/>
</dbReference>
<protein>
    <submittedName>
        <fullName evidence="3">Nuclease</fullName>
    </submittedName>
</protein>
<evidence type="ECO:0000313" key="4">
    <source>
        <dbReference type="Proteomes" id="UP000220527"/>
    </source>
</evidence>
<dbReference type="Proteomes" id="UP000220527">
    <property type="component" value="Unassembled WGS sequence"/>
</dbReference>
<dbReference type="AlphaFoldDB" id="A0A2A6RPH8"/>
<keyword evidence="1" id="KW-0812">Transmembrane</keyword>
<sequence>MAVQVWIGETPEHPNERRAIMALANGLHELEGLYLILANFSVGGRTVDLVIIKHDAIFILELKHCDGRVLGSVNGPWFVEGRNGERKRLNPGRKNPYNQVISYFHALTNFLNEHRREFLSAQKTNDVDFRTCKRAVVLAPSIQDGSEIELDWKVELKGLDELPAYLITERSSEIQLNEEEMLAIPALLHCTPWHEINTVLRGVVPDPNSIADPLDTITTSEATQTIGQPPALEEPPSPAVPPMAAWRAITAVALVFAAILVLALLLRPVQSLPVADAPARLPEINGMPTGDAFPIIIAGDAARCQWTGYQLVAKRYDPATRSWLSVAEGAATPEVIIALEQVAACSGTIELTWSVQNNWDRPIEFPLQAANIKISDGLGNQYPIDDNASSPATLVIAAGNQARGSVNVNRPLSSSATSLLVRLRDQPFGEASFVVALQP</sequence>
<keyword evidence="1" id="KW-1133">Transmembrane helix</keyword>
<organism evidence="3 4">
    <name type="scientific">Candidatus Viridilinea mediisalina</name>
    <dbReference type="NCBI Taxonomy" id="2024553"/>
    <lineage>
        <taxon>Bacteria</taxon>
        <taxon>Bacillati</taxon>
        <taxon>Chloroflexota</taxon>
        <taxon>Chloroflexia</taxon>
        <taxon>Chloroflexales</taxon>
        <taxon>Chloroflexineae</taxon>
        <taxon>Oscillochloridaceae</taxon>
        <taxon>Candidatus Viridilinea</taxon>
    </lineage>
</organism>
<proteinExistence type="predicted"/>
<gene>
    <name evidence="3" type="ORF">CJ255_01570</name>
</gene>
<feature type="transmembrane region" description="Helical" evidence="1">
    <location>
        <begin position="244"/>
        <end position="266"/>
    </location>
</feature>
<dbReference type="OrthoDB" id="139991at2"/>
<dbReference type="EMBL" id="NQWI01000004">
    <property type="protein sequence ID" value="PDW04760.1"/>
    <property type="molecule type" value="Genomic_DNA"/>
</dbReference>
<dbReference type="Pfam" id="PF08378">
    <property type="entry name" value="NERD"/>
    <property type="match status" value="1"/>
</dbReference>
<comment type="caution">
    <text evidence="3">The sequence shown here is derived from an EMBL/GenBank/DDBJ whole genome shotgun (WGS) entry which is preliminary data.</text>
</comment>
<evidence type="ECO:0000256" key="1">
    <source>
        <dbReference type="SAM" id="Phobius"/>
    </source>
</evidence>
<dbReference type="PROSITE" id="PS50965">
    <property type="entry name" value="NERD"/>
    <property type="match status" value="1"/>
</dbReference>
<name>A0A2A6RPH8_9CHLR</name>
<feature type="domain" description="NERD" evidence="2">
    <location>
        <begin position="11"/>
        <end position="130"/>
    </location>
</feature>
<evidence type="ECO:0000259" key="2">
    <source>
        <dbReference type="PROSITE" id="PS50965"/>
    </source>
</evidence>
<dbReference type="RefSeq" id="WP_097642342.1">
    <property type="nucleotide sequence ID" value="NZ_NQWI01000004.1"/>
</dbReference>
<keyword evidence="4" id="KW-1185">Reference proteome</keyword>
<reference evidence="4" key="1">
    <citation type="submission" date="2017-08" db="EMBL/GenBank/DDBJ databases">
        <authorList>
            <person name="Grouzdev D.S."/>
            <person name="Gaisin V.A."/>
            <person name="Rysina M.S."/>
            <person name="Gorlenko V.M."/>
        </authorList>
    </citation>
    <scope>NUCLEOTIDE SEQUENCE [LARGE SCALE GENOMIC DNA]</scope>
    <source>
        <strain evidence="4">Kir15-3F</strain>
    </source>
</reference>
<evidence type="ECO:0000313" key="3">
    <source>
        <dbReference type="EMBL" id="PDW04760.1"/>
    </source>
</evidence>